<name>A0A165F0W8_9BASI</name>
<keyword evidence="3" id="KW-0256">Endoplasmic reticulum</keyword>
<feature type="transmembrane region" description="Helical" evidence="8">
    <location>
        <begin position="22"/>
        <end position="47"/>
    </location>
</feature>
<accession>A0A165F0W8</accession>
<proteinExistence type="predicted"/>
<keyword evidence="4 8" id="KW-1133">Transmembrane helix</keyword>
<keyword evidence="5" id="KW-0443">Lipid metabolism</keyword>
<evidence type="ECO:0000256" key="1">
    <source>
        <dbReference type="ARBA" id="ARBA00004477"/>
    </source>
</evidence>
<dbReference type="InterPro" id="IPR009617">
    <property type="entry name" value="Seipin"/>
</dbReference>
<protein>
    <recommendedName>
        <fullName evidence="11">Adipose-regulatory protein</fullName>
    </recommendedName>
</protein>
<keyword evidence="6 8" id="KW-0472">Membrane</keyword>
<evidence type="ECO:0000313" key="10">
    <source>
        <dbReference type="Proteomes" id="UP000076842"/>
    </source>
</evidence>
<keyword evidence="2 8" id="KW-0812">Transmembrane</keyword>
<feature type="transmembrane region" description="Helical" evidence="8">
    <location>
        <begin position="208"/>
        <end position="235"/>
    </location>
</feature>
<dbReference type="PANTHER" id="PTHR21212">
    <property type="entry name" value="BERNARDINELLI-SEIP CONGENITAL LIPODYSTROPHY 2 HOMOLOG BSCL2 PROTEIN"/>
    <property type="match status" value="1"/>
</dbReference>
<feature type="region of interest" description="Disordered" evidence="7">
    <location>
        <begin position="244"/>
        <end position="278"/>
    </location>
</feature>
<gene>
    <name evidence="9" type="ORF">CALCODRAFT_336829</name>
</gene>
<evidence type="ECO:0000313" key="9">
    <source>
        <dbReference type="EMBL" id="KZT55951.1"/>
    </source>
</evidence>
<dbReference type="STRING" id="1353952.A0A165F0W8"/>
<dbReference type="OrthoDB" id="3990054at2759"/>
<dbReference type="GO" id="GO:0140042">
    <property type="term" value="P:lipid droplet formation"/>
    <property type="evidence" value="ECO:0007669"/>
    <property type="project" value="UniProtKB-ARBA"/>
</dbReference>
<dbReference type="PANTHER" id="PTHR21212:SF0">
    <property type="entry name" value="SEIPIN"/>
    <property type="match status" value="1"/>
</dbReference>
<comment type="subcellular location">
    <subcellularLocation>
        <location evidence="1">Endoplasmic reticulum membrane</location>
        <topology evidence="1">Multi-pass membrane protein</topology>
    </subcellularLocation>
</comment>
<evidence type="ECO:0000256" key="4">
    <source>
        <dbReference type="ARBA" id="ARBA00022989"/>
    </source>
</evidence>
<evidence type="ECO:0000256" key="7">
    <source>
        <dbReference type="SAM" id="MobiDB-lite"/>
    </source>
</evidence>
<dbReference type="Proteomes" id="UP000076842">
    <property type="component" value="Unassembled WGS sequence"/>
</dbReference>
<sequence>MSSSLVAYAQSLLPTPKTTPKLFHLVVLASIVPILFFTSFGASLAFYRAYVPQVYWKHKLYLQYGISDNPFALSEVPSSMILPRQGYDVSISLFLPSTDSNAQLGNFMCNLTFTGRGGATISSSRPAIVQPPSRLLPVWPFGGSQHVSIPLLESVVLSTLTKPITARVEIGRQDAWRTLGAHREVQTIGSEIEVAAVLRGLRWWMFKYPLSSVFLSTCLFFLTTCLIALIAYFAIAPPLSSPSVPASETPSKPVASSSSGRPVSYGPHEKREDAPASLARDMVDVSAEPSIKSEETEGEMSDWSDTFLGAEQRLHTNLLSEADGSSEVRARVSRTDSVSLWAPIARKSSNGDSDRLLEHTQR</sequence>
<evidence type="ECO:0000256" key="2">
    <source>
        <dbReference type="ARBA" id="ARBA00022692"/>
    </source>
</evidence>
<organism evidence="9 10">
    <name type="scientific">Calocera cornea HHB12733</name>
    <dbReference type="NCBI Taxonomy" id="1353952"/>
    <lineage>
        <taxon>Eukaryota</taxon>
        <taxon>Fungi</taxon>
        <taxon>Dikarya</taxon>
        <taxon>Basidiomycota</taxon>
        <taxon>Agaricomycotina</taxon>
        <taxon>Dacrymycetes</taxon>
        <taxon>Dacrymycetales</taxon>
        <taxon>Dacrymycetaceae</taxon>
        <taxon>Calocera</taxon>
    </lineage>
</organism>
<evidence type="ECO:0000256" key="5">
    <source>
        <dbReference type="ARBA" id="ARBA00023098"/>
    </source>
</evidence>
<reference evidence="9 10" key="1">
    <citation type="journal article" date="2016" name="Mol. Biol. Evol.">
        <title>Comparative Genomics of Early-Diverging Mushroom-Forming Fungi Provides Insights into the Origins of Lignocellulose Decay Capabilities.</title>
        <authorList>
            <person name="Nagy L.G."/>
            <person name="Riley R."/>
            <person name="Tritt A."/>
            <person name="Adam C."/>
            <person name="Daum C."/>
            <person name="Floudas D."/>
            <person name="Sun H."/>
            <person name="Yadav J.S."/>
            <person name="Pangilinan J."/>
            <person name="Larsson K.H."/>
            <person name="Matsuura K."/>
            <person name="Barry K."/>
            <person name="Labutti K."/>
            <person name="Kuo R."/>
            <person name="Ohm R.A."/>
            <person name="Bhattacharya S.S."/>
            <person name="Shirouzu T."/>
            <person name="Yoshinaga Y."/>
            <person name="Martin F.M."/>
            <person name="Grigoriev I.V."/>
            <person name="Hibbett D.S."/>
        </authorList>
    </citation>
    <scope>NUCLEOTIDE SEQUENCE [LARGE SCALE GENOMIC DNA]</scope>
    <source>
        <strain evidence="9 10">HHB12733</strain>
    </source>
</reference>
<evidence type="ECO:0000256" key="6">
    <source>
        <dbReference type="ARBA" id="ARBA00023136"/>
    </source>
</evidence>
<dbReference type="InParanoid" id="A0A165F0W8"/>
<dbReference type="AlphaFoldDB" id="A0A165F0W8"/>
<dbReference type="Pfam" id="PF06775">
    <property type="entry name" value="Seipin"/>
    <property type="match status" value="1"/>
</dbReference>
<feature type="compositionally biased region" description="Polar residues" evidence="7">
    <location>
        <begin position="248"/>
        <end position="261"/>
    </location>
</feature>
<dbReference type="CDD" id="cd23995">
    <property type="entry name" value="Seipin_BSCL2_like"/>
    <property type="match status" value="1"/>
</dbReference>
<evidence type="ECO:0000256" key="8">
    <source>
        <dbReference type="SAM" id="Phobius"/>
    </source>
</evidence>
<dbReference type="EMBL" id="KV423986">
    <property type="protein sequence ID" value="KZT55951.1"/>
    <property type="molecule type" value="Genomic_DNA"/>
</dbReference>
<dbReference type="GO" id="GO:0006629">
    <property type="term" value="P:lipid metabolic process"/>
    <property type="evidence" value="ECO:0007669"/>
    <property type="project" value="UniProtKB-KW"/>
</dbReference>
<evidence type="ECO:0000256" key="3">
    <source>
        <dbReference type="ARBA" id="ARBA00022824"/>
    </source>
</evidence>
<evidence type="ECO:0008006" key="11">
    <source>
        <dbReference type="Google" id="ProtNLM"/>
    </source>
</evidence>
<dbReference type="FunCoup" id="A0A165F0W8">
    <property type="interactions" value="44"/>
</dbReference>
<keyword evidence="10" id="KW-1185">Reference proteome</keyword>
<dbReference type="GO" id="GO:0005789">
    <property type="term" value="C:endoplasmic reticulum membrane"/>
    <property type="evidence" value="ECO:0007669"/>
    <property type="project" value="UniProtKB-SubCell"/>
</dbReference>